<reference evidence="2" key="1">
    <citation type="submission" date="2021-12" db="EMBL/GenBank/DDBJ databases">
        <authorList>
            <person name="Martin H S."/>
        </authorList>
    </citation>
    <scope>NUCLEOTIDE SEQUENCE</scope>
</reference>
<feature type="region of interest" description="Disordered" evidence="1">
    <location>
        <begin position="81"/>
        <end position="102"/>
    </location>
</feature>
<proteinExistence type="predicted"/>
<evidence type="ECO:0000256" key="1">
    <source>
        <dbReference type="SAM" id="MobiDB-lite"/>
    </source>
</evidence>
<feature type="non-terminal residue" evidence="2">
    <location>
        <position position="175"/>
    </location>
</feature>
<dbReference type="Proteomes" id="UP000838878">
    <property type="component" value="Chromosome 11"/>
</dbReference>
<dbReference type="OrthoDB" id="6925509at2759"/>
<organism evidence="2 3">
    <name type="scientific">Brenthis ino</name>
    <name type="common">lesser marbled fritillary</name>
    <dbReference type="NCBI Taxonomy" id="405034"/>
    <lineage>
        <taxon>Eukaryota</taxon>
        <taxon>Metazoa</taxon>
        <taxon>Ecdysozoa</taxon>
        <taxon>Arthropoda</taxon>
        <taxon>Hexapoda</taxon>
        <taxon>Insecta</taxon>
        <taxon>Pterygota</taxon>
        <taxon>Neoptera</taxon>
        <taxon>Endopterygota</taxon>
        <taxon>Lepidoptera</taxon>
        <taxon>Glossata</taxon>
        <taxon>Ditrysia</taxon>
        <taxon>Papilionoidea</taxon>
        <taxon>Nymphalidae</taxon>
        <taxon>Heliconiinae</taxon>
        <taxon>Argynnini</taxon>
        <taxon>Brenthis</taxon>
    </lineage>
</organism>
<evidence type="ECO:0000313" key="3">
    <source>
        <dbReference type="Proteomes" id="UP000838878"/>
    </source>
</evidence>
<protein>
    <submittedName>
        <fullName evidence="2">Uncharacterized protein</fullName>
    </submittedName>
</protein>
<dbReference type="AlphaFoldDB" id="A0A8J9Y7I0"/>
<dbReference type="EMBL" id="OV170231">
    <property type="protein sequence ID" value="CAH0716205.1"/>
    <property type="molecule type" value="Genomic_DNA"/>
</dbReference>
<keyword evidence="3" id="KW-1185">Reference proteome</keyword>
<sequence length="175" mass="18919">MAGGRMWTAKYSSRCAHVLAVKGAVFIFVLHNRLKASEAPVGSAPRAMVARSAAMWIRDGREGTCAPCWVRVAAPRTNAFHDARPGPPEGGRQIPPTSSGTGVTRLVSRFTLQLTTTDRGTATVPRRKRPSNGPYPGPMPSLGADLVSTPRDPSDREDFSLEHLCFVDTGVETYR</sequence>
<evidence type="ECO:0000313" key="2">
    <source>
        <dbReference type="EMBL" id="CAH0716205.1"/>
    </source>
</evidence>
<feature type="region of interest" description="Disordered" evidence="1">
    <location>
        <begin position="117"/>
        <end position="155"/>
    </location>
</feature>
<accession>A0A8J9Y7I0</accession>
<name>A0A8J9Y7I0_9NEOP</name>
<gene>
    <name evidence="2" type="ORF">BINO364_LOCUS3014</name>
</gene>